<sequence>MPDPDSHIVVPVLGNKLFADHRYNEAIQEYSKAIIKDSGERVYYTNRALCYSKLEKYDEVVSNCRKAIELDDTTVKAYYLLGQALIEKKQHTEALNKLKTAYKLAIEQKVKYVNDILHALLMARKKKWDDDEAIRLERESELLRYVKGLVQERRQKELDEAAGDEEKIDEINYNTDERLGKIQSVFEHSKENLMRREIPDAYLDKISFLIMHDPVFTPDGITYERQSLIDHFARNGNFDPISRAHLTESQLIPNRSLKEAIEDFLKDNGWAAGNAS</sequence>
<evidence type="ECO:0000256" key="9">
    <source>
        <dbReference type="PROSITE-ProRule" id="PRU00339"/>
    </source>
</evidence>
<dbReference type="GO" id="GO:0043161">
    <property type="term" value="P:proteasome-mediated ubiquitin-dependent protein catabolic process"/>
    <property type="evidence" value="ECO:0007669"/>
    <property type="project" value="TreeGrafter"/>
</dbReference>
<dbReference type="SMART" id="SM00504">
    <property type="entry name" value="Ubox"/>
    <property type="match status" value="1"/>
</dbReference>
<evidence type="ECO:0000256" key="7">
    <source>
        <dbReference type="ARBA" id="ARBA00044534"/>
    </source>
</evidence>
<dbReference type="SMART" id="SM00028">
    <property type="entry name" value="TPR"/>
    <property type="match status" value="3"/>
</dbReference>
<evidence type="ECO:0000256" key="6">
    <source>
        <dbReference type="ARBA" id="ARBA00022803"/>
    </source>
</evidence>
<dbReference type="InterPro" id="IPR003613">
    <property type="entry name" value="Ubox_domain"/>
</dbReference>
<evidence type="ECO:0000313" key="12">
    <source>
        <dbReference type="Proteomes" id="UP000605846"/>
    </source>
</evidence>
<keyword evidence="3" id="KW-0808">Transferase</keyword>
<keyword evidence="12" id="KW-1185">Reference proteome</keyword>
<dbReference type="SUPFAM" id="SSF48452">
    <property type="entry name" value="TPR-like"/>
    <property type="match status" value="1"/>
</dbReference>
<organism evidence="11 12">
    <name type="scientific">Apophysomyces ossiformis</name>
    <dbReference type="NCBI Taxonomy" id="679940"/>
    <lineage>
        <taxon>Eukaryota</taxon>
        <taxon>Fungi</taxon>
        <taxon>Fungi incertae sedis</taxon>
        <taxon>Mucoromycota</taxon>
        <taxon>Mucoromycotina</taxon>
        <taxon>Mucoromycetes</taxon>
        <taxon>Mucorales</taxon>
        <taxon>Mucorineae</taxon>
        <taxon>Mucoraceae</taxon>
        <taxon>Apophysomyces</taxon>
    </lineage>
</organism>
<dbReference type="GO" id="GO:0051087">
    <property type="term" value="F:protein-folding chaperone binding"/>
    <property type="evidence" value="ECO:0007669"/>
    <property type="project" value="TreeGrafter"/>
</dbReference>
<dbReference type="InterPro" id="IPR011990">
    <property type="entry name" value="TPR-like_helical_dom_sf"/>
</dbReference>
<gene>
    <name evidence="11" type="ORF">EC973_006256</name>
</gene>
<dbReference type="Pfam" id="PF18391">
    <property type="entry name" value="CHIP_TPR_N"/>
    <property type="match status" value="1"/>
</dbReference>
<dbReference type="PANTHER" id="PTHR46803">
    <property type="entry name" value="E3 UBIQUITIN-PROTEIN LIGASE CHIP"/>
    <property type="match status" value="1"/>
</dbReference>
<dbReference type="Proteomes" id="UP000605846">
    <property type="component" value="Unassembled WGS sequence"/>
</dbReference>
<evidence type="ECO:0000259" key="10">
    <source>
        <dbReference type="PROSITE" id="PS51698"/>
    </source>
</evidence>
<evidence type="ECO:0000256" key="2">
    <source>
        <dbReference type="ARBA" id="ARBA00012483"/>
    </source>
</evidence>
<comment type="catalytic activity">
    <reaction evidence="1">
        <text>S-ubiquitinyl-[E2 ubiquitin-conjugating enzyme]-L-cysteine + [acceptor protein]-L-lysine = [E2 ubiquitin-conjugating enzyme]-L-cysteine + N(6)-ubiquitinyl-[acceptor protein]-L-lysine.</text>
        <dbReference type="EC" id="2.3.2.27"/>
    </reaction>
</comment>
<dbReference type="PANTHER" id="PTHR46803:SF2">
    <property type="entry name" value="E3 UBIQUITIN-PROTEIN LIGASE CHIP"/>
    <property type="match status" value="1"/>
</dbReference>
<proteinExistence type="predicted"/>
<dbReference type="AlphaFoldDB" id="A0A8H7ER51"/>
<feature type="repeat" description="TPR" evidence="9">
    <location>
        <begin position="75"/>
        <end position="108"/>
    </location>
</feature>
<evidence type="ECO:0000256" key="4">
    <source>
        <dbReference type="ARBA" id="ARBA00022737"/>
    </source>
</evidence>
<dbReference type="InterPro" id="IPR019734">
    <property type="entry name" value="TPR_rpt"/>
</dbReference>
<dbReference type="Pfam" id="PF04564">
    <property type="entry name" value="U-box"/>
    <property type="match status" value="1"/>
</dbReference>
<name>A0A8H7ER51_9FUNG</name>
<dbReference type="InterPro" id="IPR041312">
    <property type="entry name" value="CHIP_TPR_N"/>
</dbReference>
<dbReference type="Gene3D" id="3.30.40.10">
    <property type="entry name" value="Zinc/RING finger domain, C3HC4 (zinc finger)"/>
    <property type="match status" value="1"/>
</dbReference>
<dbReference type="OrthoDB" id="629492at2759"/>
<evidence type="ECO:0000313" key="11">
    <source>
        <dbReference type="EMBL" id="KAF7728315.1"/>
    </source>
</evidence>
<accession>A0A8H7ER51</accession>
<dbReference type="PROSITE" id="PS50005">
    <property type="entry name" value="TPR"/>
    <property type="match status" value="1"/>
</dbReference>
<dbReference type="SUPFAM" id="SSF57850">
    <property type="entry name" value="RING/U-box"/>
    <property type="match status" value="1"/>
</dbReference>
<keyword evidence="6 9" id="KW-0802">TPR repeat</keyword>
<dbReference type="Gene3D" id="1.25.40.10">
    <property type="entry name" value="Tetratricopeptide repeat domain"/>
    <property type="match status" value="1"/>
</dbReference>
<dbReference type="GO" id="GO:0005737">
    <property type="term" value="C:cytoplasm"/>
    <property type="evidence" value="ECO:0007669"/>
    <property type="project" value="TreeGrafter"/>
</dbReference>
<dbReference type="EMBL" id="JABAYA010000039">
    <property type="protein sequence ID" value="KAF7728315.1"/>
    <property type="molecule type" value="Genomic_DNA"/>
</dbReference>
<dbReference type="GO" id="GO:0006515">
    <property type="term" value="P:protein quality control for misfolded or incompletely synthesized proteins"/>
    <property type="evidence" value="ECO:0007669"/>
    <property type="project" value="TreeGrafter"/>
</dbReference>
<keyword evidence="5" id="KW-0833">Ubl conjugation pathway</keyword>
<reference evidence="11" key="1">
    <citation type="submission" date="2020-01" db="EMBL/GenBank/DDBJ databases">
        <title>Genome Sequencing of Three Apophysomyces-Like Fungal Strains Confirms a Novel Fungal Genus in the Mucoromycota with divergent Burkholderia-like Endosymbiotic Bacteria.</title>
        <authorList>
            <person name="Stajich J.E."/>
            <person name="Macias A.M."/>
            <person name="Carter-House D."/>
            <person name="Lovett B."/>
            <person name="Kasson L.R."/>
            <person name="Berry K."/>
            <person name="Grigoriev I."/>
            <person name="Chang Y."/>
            <person name="Spatafora J."/>
            <person name="Kasson M.T."/>
        </authorList>
    </citation>
    <scope>NUCLEOTIDE SEQUENCE</scope>
    <source>
        <strain evidence="11">NRRL A-21654</strain>
    </source>
</reference>
<dbReference type="PROSITE" id="PS51698">
    <property type="entry name" value="U_BOX"/>
    <property type="match status" value="1"/>
</dbReference>
<feature type="domain" description="U-box" evidence="10">
    <location>
        <begin position="197"/>
        <end position="271"/>
    </location>
</feature>
<evidence type="ECO:0000256" key="5">
    <source>
        <dbReference type="ARBA" id="ARBA00022786"/>
    </source>
</evidence>
<protein>
    <recommendedName>
        <fullName evidence="7">E3 ubiquitin-protein ligase CHIP</fullName>
        <ecNumber evidence="2">2.3.2.27</ecNumber>
    </recommendedName>
    <alternativeName>
        <fullName evidence="8">RING-type E3 ubiquitin transferase CHIP</fullName>
    </alternativeName>
</protein>
<dbReference type="GO" id="GO:0071218">
    <property type="term" value="P:cellular response to misfolded protein"/>
    <property type="evidence" value="ECO:0007669"/>
    <property type="project" value="TreeGrafter"/>
</dbReference>
<evidence type="ECO:0000256" key="8">
    <source>
        <dbReference type="ARBA" id="ARBA00044543"/>
    </source>
</evidence>
<comment type="caution">
    <text evidence="11">The sequence shown here is derived from an EMBL/GenBank/DDBJ whole genome shotgun (WGS) entry which is preliminary data.</text>
</comment>
<dbReference type="InterPro" id="IPR013083">
    <property type="entry name" value="Znf_RING/FYVE/PHD"/>
</dbReference>
<dbReference type="GO" id="GO:0000209">
    <property type="term" value="P:protein polyubiquitination"/>
    <property type="evidence" value="ECO:0007669"/>
    <property type="project" value="TreeGrafter"/>
</dbReference>
<dbReference type="Gene3D" id="6.10.140.2020">
    <property type="match status" value="1"/>
</dbReference>
<dbReference type="CDD" id="cd16654">
    <property type="entry name" value="RING-Ubox_CHIP"/>
    <property type="match status" value="1"/>
</dbReference>
<dbReference type="InterPro" id="IPR045202">
    <property type="entry name" value="CHIP_RING-Ubox"/>
</dbReference>
<keyword evidence="4" id="KW-0677">Repeat</keyword>
<evidence type="ECO:0000256" key="3">
    <source>
        <dbReference type="ARBA" id="ARBA00022679"/>
    </source>
</evidence>
<evidence type="ECO:0000256" key="1">
    <source>
        <dbReference type="ARBA" id="ARBA00000900"/>
    </source>
</evidence>
<dbReference type="GO" id="GO:0061630">
    <property type="term" value="F:ubiquitin protein ligase activity"/>
    <property type="evidence" value="ECO:0007669"/>
    <property type="project" value="UniProtKB-EC"/>
</dbReference>
<dbReference type="Pfam" id="PF12895">
    <property type="entry name" value="ANAPC3"/>
    <property type="match status" value="1"/>
</dbReference>
<dbReference type="GO" id="GO:0045862">
    <property type="term" value="P:positive regulation of proteolysis"/>
    <property type="evidence" value="ECO:0007669"/>
    <property type="project" value="TreeGrafter"/>
</dbReference>
<dbReference type="EC" id="2.3.2.27" evidence="2"/>